<evidence type="ECO:0000313" key="1">
    <source>
        <dbReference type="EMBL" id="KAK2067538.1"/>
    </source>
</evidence>
<evidence type="ECO:0000313" key="2">
    <source>
        <dbReference type="Proteomes" id="UP001217918"/>
    </source>
</evidence>
<reference evidence="1" key="1">
    <citation type="journal article" date="2023" name="Mol. Plant Microbe Interact.">
        <title>Elucidating the Obligate Nature and Biological Capacity of an Invasive Fungal Corn Pathogen.</title>
        <authorList>
            <person name="MacCready J.S."/>
            <person name="Roggenkamp E.M."/>
            <person name="Gdanetz K."/>
            <person name="Chilvers M.I."/>
        </authorList>
    </citation>
    <scope>NUCLEOTIDE SEQUENCE</scope>
    <source>
        <strain evidence="1">PM02</strain>
    </source>
</reference>
<dbReference type="EMBL" id="JAQQPM010000001">
    <property type="protein sequence ID" value="KAK2067538.1"/>
    <property type="molecule type" value="Genomic_DNA"/>
</dbReference>
<organism evidence="1 2">
    <name type="scientific">Phyllachora maydis</name>
    <dbReference type="NCBI Taxonomy" id="1825666"/>
    <lineage>
        <taxon>Eukaryota</taxon>
        <taxon>Fungi</taxon>
        <taxon>Dikarya</taxon>
        <taxon>Ascomycota</taxon>
        <taxon>Pezizomycotina</taxon>
        <taxon>Sordariomycetes</taxon>
        <taxon>Sordariomycetidae</taxon>
        <taxon>Phyllachorales</taxon>
        <taxon>Phyllachoraceae</taxon>
        <taxon>Phyllachora</taxon>
    </lineage>
</organism>
<dbReference type="Proteomes" id="UP001217918">
    <property type="component" value="Unassembled WGS sequence"/>
</dbReference>
<proteinExistence type="predicted"/>
<accession>A0AAD9HXW4</accession>
<gene>
    <name evidence="1" type="ORF">P8C59_001273</name>
</gene>
<dbReference type="AlphaFoldDB" id="A0AAD9HXW4"/>
<comment type="caution">
    <text evidence="1">The sequence shown here is derived from an EMBL/GenBank/DDBJ whole genome shotgun (WGS) entry which is preliminary data.</text>
</comment>
<protein>
    <submittedName>
        <fullName evidence="1">Uncharacterized protein</fullName>
    </submittedName>
</protein>
<name>A0AAD9HXW4_9PEZI</name>
<sequence>MSWLRVVLYSARLRNTAYYEGDALELVGLKKPRQLCYIDDVRKALMFWLSSRRDRHPLYFYAAIRFSNRKEARSDDSEREEGTLTMTDAYRLFEVRSFASNHVLFKSQLKPPSSRNGASRTLLTYLTSVPRRLPKSRGAKNVPGMLAEVAFNSWSDISFFDVSQIVNQTDFNGIKQMWPAGDRAPVSGCVEYLGVVCDNVYLQPDDVQTKATTETALICTLGTATNDTAIKPRDVPADDSPVFTRDFVLGKWSSKRH</sequence>
<keyword evidence="2" id="KW-1185">Reference proteome</keyword>